<dbReference type="SMART" id="SM00347">
    <property type="entry name" value="HTH_MARR"/>
    <property type="match status" value="1"/>
</dbReference>
<protein>
    <submittedName>
        <fullName evidence="5">DNA-binding MarR family transcriptional regulator</fullName>
    </submittedName>
</protein>
<organism evidence="5 6">
    <name type="scientific">Paenibacillus methanolicus</name>
    <dbReference type="NCBI Taxonomy" id="582686"/>
    <lineage>
        <taxon>Bacteria</taxon>
        <taxon>Bacillati</taxon>
        <taxon>Bacillota</taxon>
        <taxon>Bacilli</taxon>
        <taxon>Bacillales</taxon>
        <taxon>Paenibacillaceae</taxon>
        <taxon>Paenibacillus</taxon>
    </lineage>
</organism>
<dbReference type="PANTHER" id="PTHR33164:SF57">
    <property type="entry name" value="MARR-FAMILY TRANSCRIPTIONAL REGULATOR"/>
    <property type="match status" value="1"/>
</dbReference>
<dbReference type="InterPro" id="IPR036390">
    <property type="entry name" value="WH_DNA-bd_sf"/>
</dbReference>
<accession>A0A5S5CI66</accession>
<dbReference type="EMBL" id="VNHS01000001">
    <property type="protein sequence ID" value="TYP79486.1"/>
    <property type="molecule type" value="Genomic_DNA"/>
</dbReference>
<evidence type="ECO:0000313" key="5">
    <source>
        <dbReference type="EMBL" id="TYP79486.1"/>
    </source>
</evidence>
<dbReference type="RefSeq" id="WP_148927539.1">
    <property type="nucleotide sequence ID" value="NZ_VNHS01000001.1"/>
</dbReference>
<dbReference type="GO" id="GO:0003700">
    <property type="term" value="F:DNA-binding transcription factor activity"/>
    <property type="evidence" value="ECO:0007669"/>
    <property type="project" value="InterPro"/>
</dbReference>
<keyword evidence="1" id="KW-0805">Transcription regulation</keyword>
<dbReference type="AlphaFoldDB" id="A0A5S5CI66"/>
<evidence type="ECO:0000256" key="1">
    <source>
        <dbReference type="ARBA" id="ARBA00023015"/>
    </source>
</evidence>
<sequence length="165" mass="18682">MLEPRMSDRRHPAYAVAIGTLSLIKEFQKAQDMRTDMDRMTFEILLFVKSQQAARPMALARELGVNPSSITRRIQTLIKDGLLDAASDQSDGRSSLLRITERGDSALQSFLDRSVTVIRELLEDWADDDQARFAELLSRYANSMAARRLSRESMTANTTKEDLDV</sequence>
<dbReference type="InterPro" id="IPR039422">
    <property type="entry name" value="MarR/SlyA-like"/>
</dbReference>
<gene>
    <name evidence="5" type="ORF">BCM02_101604</name>
</gene>
<evidence type="ECO:0000256" key="3">
    <source>
        <dbReference type="ARBA" id="ARBA00023163"/>
    </source>
</evidence>
<keyword evidence="3" id="KW-0804">Transcription</keyword>
<dbReference type="PROSITE" id="PS50995">
    <property type="entry name" value="HTH_MARR_2"/>
    <property type="match status" value="1"/>
</dbReference>
<feature type="domain" description="HTH marR-type" evidence="4">
    <location>
        <begin position="1"/>
        <end position="142"/>
    </location>
</feature>
<evidence type="ECO:0000259" key="4">
    <source>
        <dbReference type="PROSITE" id="PS50995"/>
    </source>
</evidence>
<comment type="caution">
    <text evidence="5">The sequence shown here is derived from an EMBL/GenBank/DDBJ whole genome shotgun (WGS) entry which is preliminary data.</text>
</comment>
<dbReference type="GO" id="GO:0003677">
    <property type="term" value="F:DNA binding"/>
    <property type="evidence" value="ECO:0007669"/>
    <property type="project" value="UniProtKB-KW"/>
</dbReference>
<dbReference type="InterPro" id="IPR036388">
    <property type="entry name" value="WH-like_DNA-bd_sf"/>
</dbReference>
<dbReference type="PRINTS" id="PR00598">
    <property type="entry name" value="HTHMARR"/>
</dbReference>
<proteinExistence type="predicted"/>
<keyword evidence="6" id="KW-1185">Reference proteome</keyword>
<dbReference type="Gene3D" id="1.10.10.10">
    <property type="entry name" value="Winged helix-like DNA-binding domain superfamily/Winged helix DNA-binding domain"/>
    <property type="match status" value="1"/>
</dbReference>
<dbReference type="InterPro" id="IPR000835">
    <property type="entry name" value="HTH_MarR-typ"/>
</dbReference>
<dbReference type="GO" id="GO:0006950">
    <property type="term" value="P:response to stress"/>
    <property type="evidence" value="ECO:0007669"/>
    <property type="project" value="TreeGrafter"/>
</dbReference>
<dbReference type="SUPFAM" id="SSF46785">
    <property type="entry name" value="Winged helix' DNA-binding domain"/>
    <property type="match status" value="1"/>
</dbReference>
<name>A0A5S5CI66_9BACL</name>
<dbReference type="InterPro" id="IPR023187">
    <property type="entry name" value="Tscrpt_reg_MarR-type_CS"/>
</dbReference>
<reference evidence="5 6" key="1">
    <citation type="submission" date="2019-07" db="EMBL/GenBank/DDBJ databases">
        <title>Genomic Encyclopedia of Type Strains, Phase III (KMG-III): the genomes of soil and plant-associated and newly described type strains.</title>
        <authorList>
            <person name="Whitman W."/>
        </authorList>
    </citation>
    <scope>NUCLEOTIDE SEQUENCE [LARGE SCALE GENOMIC DNA]</scope>
    <source>
        <strain evidence="5 6">BL24</strain>
    </source>
</reference>
<dbReference type="PROSITE" id="PS01117">
    <property type="entry name" value="HTH_MARR_1"/>
    <property type="match status" value="1"/>
</dbReference>
<dbReference type="Proteomes" id="UP000323257">
    <property type="component" value="Unassembled WGS sequence"/>
</dbReference>
<dbReference type="Pfam" id="PF12802">
    <property type="entry name" value="MarR_2"/>
    <property type="match status" value="1"/>
</dbReference>
<evidence type="ECO:0000313" key="6">
    <source>
        <dbReference type="Proteomes" id="UP000323257"/>
    </source>
</evidence>
<keyword evidence="2 5" id="KW-0238">DNA-binding</keyword>
<dbReference type="PANTHER" id="PTHR33164">
    <property type="entry name" value="TRANSCRIPTIONAL REGULATOR, MARR FAMILY"/>
    <property type="match status" value="1"/>
</dbReference>
<evidence type="ECO:0000256" key="2">
    <source>
        <dbReference type="ARBA" id="ARBA00023125"/>
    </source>
</evidence>
<dbReference type="OrthoDB" id="2389730at2"/>